<evidence type="ECO:0000313" key="2">
    <source>
        <dbReference type="EMBL" id="CUQ42947.1"/>
    </source>
</evidence>
<dbReference type="AlphaFoldDB" id="A0A174B100"/>
<organism evidence="1 3">
    <name type="scientific">Blautia obeum</name>
    <dbReference type="NCBI Taxonomy" id="40520"/>
    <lineage>
        <taxon>Bacteria</taxon>
        <taxon>Bacillati</taxon>
        <taxon>Bacillota</taxon>
        <taxon>Clostridia</taxon>
        <taxon>Lachnospirales</taxon>
        <taxon>Lachnospiraceae</taxon>
        <taxon>Blautia</taxon>
    </lineage>
</organism>
<gene>
    <name evidence="1" type="ORF">ERS852395_01740</name>
    <name evidence="2" type="ORF">ERS852569_03897</name>
</gene>
<accession>A0A174B100</accession>
<evidence type="ECO:0000313" key="3">
    <source>
        <dbReference type="Proteomes" id="UP000095447"/>
    </source>
</evidence>
<dbReference type="STRING" id="657314.CK5_12100"/>
<dbReference type="SUPFAM" id="SSF54518">
    <property type="entry name" value="Tubby C-terminal domain-like"/>
    <property type="match status" value="1"/>
</dbReference>
<name>A0A174B100_9FIRM</name>
<dbReference type="Proteomes" id="UP000095762">
    <property type="component" value="Unassembled WGS sequence"/>
</dbReference>
<evidence type="ECO:0000313" key="1">
    <source>
        <dbReference type="EMBL" id="CUN94073.1"/>
    </source>
</evidence>
<dbReference type="InterPro" id="IPR025659">
    <property type="entry name" value="Tubby-like_C"/>
</dbReference>
<proteinExistence type="predicted"/>
<evidence type="ECO:0000313" key="4">
    <source>
        <dbReference type="Proteomes" id="UP000095762"/>
    </source>
</evidence>
<dbReference type="Proteomes" id="UP000095447">
    <property type="component" value="Unassembled WGS sequence"/>
</dbReference>
<reference evidence="3 4" key="1">
    <citation type="submission" date="2015-09" db="EMBL/GenBank/DDBJ databases">
        <authorList>
            <consortium name="Pathogen Informatics"/>
        </authorList>
    </citation>
    <scope>NUCLEOTIDE SEQUENCE [LARGE SCALE GENOMIC DNA]</scope>
    <source>
        <strain evidence="1 3">2789STDY5608838</strain>
        <strain evidence="2 4">2789STDY5834957</strain>
    </source>
</reference>
<dbReference type="EMBL" id="CYZA01000008">
    <property type="protein sequence ID" value="CUN94073.1"/>
    <property type="molecule type" value="Genomic_DNA"/>
</dbReference>
<sequence length="57" mass="6457">MEWDYSILDRSGYSIARVSKELFHMTDTYVIDVQDPGNALGALMFVLAIDAEKCSRN</sequence>
<dbReference type="EMBL" id="CZBP01000058">
    <property type="protein sequence ID" value="CUQ42947.1"/>
    <property type="molecule type" value="Genomic_DNA"/>
</dbReference>
<protein>
    <submittedName>
        <fullName evidence="1">Uncharacterized protein</fullName>
    </submittedName>
</protein>